<keyword evidence="4" id="KW-0812">Transmembrane</keyword>
<keyword evidence="7" id="KW-1185">Reference proteome</keyword>
<feature type="domain" description="PDEase" evidence="5">
    <location>
        <begin position="726"/>
        <end position="807"/>
    </location>
</feature>
<dbReference type="InterPro" id="IPR002073">
    <property type="entry name" value="PDEase_catalytic_dom"/>
</dbReference>
<organism evidence="6 7">
    <name type="scientific">Blyttiomyces helicus</name>
    <dbReference type="NCBI Taxonomy" id="388810"/>
    <lineage>
        <taxon>Eukaryota</taxon>
        <taxon>Fungi</taxon>
        <taxon>Fungi incertae sedis</taxon>
        <taxon>Chytridiomycota</taxon>
        <taxon>Chytridiomycota incertae sedis</taxon>
        <taxon>Chytridiomycetes</taxon>
        <taxon>Chytridiomycetes incertae sedis</taxon>
        <taxon>Blyttiomyces</taxon>
    </lineage>
</organism>
<evidence type="ECO:0000256" key="4">
    <source>
        <dbReference type="SAM" id="Phobius"/>
    </source>
</evidence>
<name>A0A4P9WGV8_9FUNG</name>
<dbReference type="EMBL" id="KZ995910">
    <property type="protein sequence ID" value="RKO89746.1"/>
    <property type="molecule type" value="Genomic_DNA"/>
</dbReference>
<dbReference type="GO" id="GO:0004114">
    <property type="term" value="F:3',5'-cyclic-nucleotide phosphodiesterase activity"/>
    <property type="evidence" value="ECO:0007669"/>
    <property type="project" value="InterPro"/>
</dbReference>
<evidence type="ECO:0000313" key="6">
    <source>
        <dbReference type="EMBL" id="RKO89746.1"/>
    </source>
</evidence>
<evidence type="ECO:0000313" key="7">
    <source>
        <dbReference type="Proteomes" id="UP000269721"/>
    </source>
</evidence>
<dbReference type="GO" id="GO:0046872">
    <property type="term" value="F:metal ion binding"/>
    <property type="evidence" value="ECO:0007669"/>
    <property type="project" value="UniProtKB-KW"/>
</dbReference>
<proteinExistence type="predicted"/>
<feature type="compositionally biased region" description="Basic residues" evidence="3">
    <location>
        <begin position="608"/>
        <end position="619"/>
    </location>
</feature>
<reference evidence="7" key="1">
    <citation type="journal article" date="2018" name="Nat. Microbiol.">
        <title>Leveraging single-cell genomics to expand the fungal tree of life.</title>
        <authorList>
            <person name="Ahrendt S.R."/>
            <person name="Quandt C.A."/>
            <person name="Ciobanu D."/>
            <person name="Clum A."/>
            <person name="Salamov A."/>
            <person name="Andreopoulos B."/>
            <person name="Cheng J.F."/>
            <person name="Woyke T."/>
            <person name="Pelin A."/>
            <person name="Henrissat B."/>
            <person name="Reynolds N.K."/>
            <person name="Benny G.L."/>
            <person name="Smith M.E."/>
            <person name="James T.Y."/>
            <person name="Grigoriev I.V."/>
        </authorList>
    </citation>
    <scope>NUCLEOTIDE SEQUENCE [LARGE SCALE GENOMIC DNA]</scope>
</reference>
<keyword evidence="2" id="KW-0378">Hydrolase</keyword>
<sequence length="807" mass="86719">MPATPWRLQTTSPFSAVAVPQHESPPSRTAYACSRLSPVLSRSRVGAEPHPPSRPCRAPCPQYCFFNLLRCAPKPAASHLHSLTTPTLLPLQPPSASPTPSLLLLPSSSSDFVKESSAVSSMSAERMQQANRRKSSSVGVGGIAAAPSLGPVVTIPRPATTETSPSHSFAAGPSQGRRRSLPLALHETNSSSPSSQHGSVENQNVSGGFARLFSIDPGSGGGLCVAPPGRIELSRLSQAVPVQYSRSSIVSRLKTNERPGPGVSQSLNTSGIAVSQIGTDGGEHRGAWARGTSGMNSEPQNGLPWSNANNPAADRPIMRPFRLTFHERDLELEYERFFLSKNLLSWRRTMFVIFCAATLLYAYVMIRSPHDGSDWQQKYSDVAKGNNTESVIDLLCPQGWFCILGLVIRFVVVEPDTPVYESAILLIMLIYVAYMFMRIRFIYTVVSVSFIVLIYVAINAPHVATASDHSPSNPQIYVISCLALVVVASVVSFSCYETEVFYRAQFLSAYMLQKTNAKLTNQLKVLQKAYGNKVADFDSPLEKSVMILRSMMADPSLGAQHLMALGQVMVLLQSSNLLTPDLENQLGELLDNEQEAWLFSEIAPRRSGRTRGKASRRPHSIADVAGKVGPPIAESAHNSNMNVTAGERSGERGAGGLFTVNASSRGSIPANLEAGLGAGGSAMGGAGGLILAGTSGTGIQAFGSGSNASGVSESGGVGIHVDEWYSLPLPGSDLAVLLSRSNDFNWSIFEFVEVTKGRPLSVLAHHLFRRADLFNQFQIPLDKFRNFVVAIETGYHSDLPCTVFTSA</sequence>
<dbReference type="Gene3D" id="1.10.1300.10">
    <property type="entry name" value="3'5'-cyclic nucleotide phosphodiesterase, catalytic domain"/>
    <property type="match status" value="1"/>
</dbReference>
<gene>
    <name evidence="6" type="ORF">BDK51DRAFT_40751</name>
</gene>
<evidence type="ECO:0000256" key="2">
    <source>
        <dbReference type="ARBA" id="ARBA00022801"/>
    </source>
</evidence>
<feature type="transmembrane region" description="Helical" evidence="4">
    <location>
        <begin position="441"/>
        <end position="464"/>
    </location>
</feature>
<dbReference type="PANTHER" id="PTHR11347">
    <property type="entry name" value="CYCLIC NUCLEOTIDE PHOSPHODIESTERASE"/>
    <property type="match status" value="1"/>
</dbReference>
<keyword evidence="4" id="KW-0472">Membrane</keyword>
<keyword evidence="1" id="KW-0479">Metal-binding</keyword>
<dbReference type="PROSITE" id="PS51845">
    <property type="entry name" value="PDEASE_I_2"/>
    <property type="match status" value="1"/>
</dbReference>
<feature type="transmembrane region" description="Helical" evidence="4">
    <location>
        <begin position="346"/>
        <end position="366"/>
    </location>
</feature>
<dbReference type="GO" id="GO:0007165">
    <property type="term" value="P:signal transduction"/>
    <property type="evidence" value="ECO:0007669"/>
    <property type="project" value="InterPro"/>
</dbReference>
<evidence type="ECO:0000256" key="3">
    <source>
        <dbReference type="SAM" id="MobiDB-lite"/>
    </source>
</evidence>
<accession>A0A4P9WGV8</accession>
<keyword evidence="4" id="KW-1133">Transmembrane helix</keyword>
<evidence type="ECO:0000256" key="1">
    <source>
        <dbReference type="ARBA" id="ARBA00022723"/>
    </source>
</evidence>
<dbReference type="InterPro" id="IPR036971">
    <property type="entry name" value="PDEase_catalytic_dom_sf"/>
</dbReference>
<feature type="transmembrane region" description="Helical" evidence="4">
    <location>
        <begin position="394"/>
        <end position="412"/>
    </location>
</feature>
<feature type="region of interest" description="Disordered" evidence="3">
    <location>
        <begin position="149"/>
        <end position="179"/>
    </location>
</feature>
<dbReference type="AlphaFoldDB" id="A0A4P9WGV8"/>
<protein>
    <recommendedName>
        <fullName evidence="5">PDEase domain-containing protein</fullName>
    </recommendedName>
</protein>
<evidence type="ECO:0000259" key="5">
    <source>
        <dbReference type="PROSITE" id="PS51845"/>
    </source>
</evidence>
<feature type="transmembrane region" description="Helical" evidence="4">
    <location>
        <begin position="418"/>
        <end position="434"/>
    </location>
</feature>
<dbReference type="SUPFAM" id="SSF109604">
    <property type="entry name" value="HD-domain/PDEase-like"/>
    <property type="match status" value="1"/>
</dbReference>
<feature type="region of interest" description="Disordered" evidence="3">
    <location>
        <begin position="608"/>
        <end position="652"/>
    </location>
</feature>
<feature type="transmembrane region" description="Helical" evidence="4">
    <location>
        <begin position="476"/>
        <end position="496"/>
    </location>
</feature>
<dbReference type="OrthoDB" id="546632at2759"/>
<dbReference type="Proteomes" id="UP000269721">
    <property type="component" value="Unassembled WGS sequence"/>
</dbReference>